<proteinExistence type="predicted"/>
<dbReference type="RefSeq" id="WP_041052278.1">
    <property type="nucleotide sequence ID" value="NZ_JXAK01000090.1"/>
</dbReference>
<accession>A0ABR5ABA5</accession>
<dbReference type="EMBL" id="JXAK01000090">
    <property type="protein sequence ID" value="KIL37870.1"/>
    <property type="molecule type" value="Genomic_DNA"/>
</dbReference>
<reference evidence="1 2" key="1">
    <citation type="submission" date="2014-12" db="EMBL/GenBank/DDBJ databases">
        <title>Draft genome sequence of Paenibacillus kamchatkensis strain B-2647.</title>
        <authorList>
            <person name="Karlyshev A.V."/>
            <person name="Kudryashova E.B."/>
        </authorList>
    </citation>
    <scope>NUCLEOTIDE SEQUENCE [LARGE SCALE GENOMIC DNA]</scope>
    <source>
        <strain evidence="1 2">VKM B-2647</strain>
    </source>
</reference>
<name>A0ABR5ABA5_9BACL</name>
<dbReference type="Proteomes" id="UP000031967">
    <property type="component" value="Unassembled WGS sequence"/>
</dbReference>
<evidence type="ECO:0000313" key="1">
    <source>
        <dbReference type="EMBL" id="KIL37870.1"/>
    </source>
</evidence>
<comment type="caution">
    <text evidence="1">The sequence shown here is derived from an EMBL/GenBank/DDBJ whole genome shotgun (WGS) entry which is preliminary data.</text>
</comment>
<protein>
    <recommendedName>
        <fullName evidence="3">Hydrolase</fullName>
    </recommendedName>
</protein>
<keyword evidence="2" id="KW-1185">Reference proteome</keyword>
<gene>
    <name evidence="1" type="ORF">SD70_30155</name>
</gene>
<evidence type="ECO:0008006" key="3">
    <source>
        <dbReference type="Google" id="ProtNLM"/>
    </source>
</evidence>
<organism evidence="1 2">
    <name type="scientific">Gordoniibacillus kamchatkensis</name>
    <dbReference type="NCBI Taxonomy" id="1590651"/>
    <lineage>
        <taxon>Bacteria</taxon>
        <taxon>Bacillati</taxon>
        <taxon>Bacillota</taxon>
        <taxon>Bacilli</taxon>
        <taxon>Bacillales</taxon>
        <taxon>Paenibacillaceae</taxon>
        <taxon>Gordoniibacillus</taxon>
    </lineage>
</organism>
<sequence>MEKKPYYVSVQAKTVMENQGDAAYELEIEATPEDIERLKTLFEYMGDFDHGTFMKSHALAFPYHLDPENDGYDTNLRAVYEMMYEWGTPETKRHIEQAGLLRLEPNNEYAKNQSP</sequence>
<evidence type="ECO:0000313" key="2">
    <source>
        <dbReference type="Proteomes" id="UP000031967"/>
    </source>
</evidence>